<organism evidence="8 9">
    <name type="scientific">Phytophthora ramorum</name>
    <name type="common">Sudden oak death agent</name>
    <dbReference type="NCBI Taxonomy" id="164328"/>
    <lineage>
        <taxon>Eukaryota</taxon>
        <taxon>Sar</taxon>
        <taxon>Stramenopiles</taxon>
        <taxon>Oomycota</taxon>
        <taxon>Peronosporomycetes</taxon>
        <taxon>Peronosporales</taxon>
        <taxon>Peronosporaceae</taxon>
        <taxon>Phytophthora</taxon>
    </lineage>
</organism>
<dbReference type="STRING" id="164328.H3GXA7"/>
<dbReference type="GO" id="GO:0043153">
    <property type="term" value="P:entrainment of circadian clock by photoperiod"/>
    <property type="evidence" value="ECO:0000318"/>
    <property type="project" value="GO_Central"/>
</dbReference>
<dbReference type="InterPro" id="IPR036134">
    <property type="entry name" value="Crypto/Photolyase_FAD-like_sf"/>
</dbReference>
<feature type="compositionally biased region" description="Low complexity" evidence="6">
    <location>
        <begin position="645"/>
        <end position="654"/>
    </location>
</feature>
<feature type="region of interest" description="Disordered" evidence="6">
    <location>
        <begin position="642"/>
        <end position="671"/>
    </location>
</feature>
<dbReference type="GO" id="GO:0003904">
    <property type="term" value="F:deoxyribodipyrimidine photo-lyase activity"/>
    <property type="evidence" value="ECO:0000318"/>
    <property type="project" value="GO_Central"/>
</dbReference>
<keyword evidence="2 4" id="KW-0285">Flavoprotein</keyword>
<evidence type="ECO:0000313" key="9">
    <source>
        <dbReference type="Proteomes" id="UP000005238"/>
    </source>
</evidence>
<evidence type="ECO:0000259" key="7">
    <source>
        <dbReference type="PROSITE" id="PS51645"/>
    </source>
</evidence>
<proteinExistence type="inferred from homology"/>
<evidence type="ECO:0000256" key="6">
    <source>
        <dbReference type="SAM" id="MobiDB-lite"/>
    </source>
</evidence>
<dbReference type="HOGENOM" id="CLU_010348_3_2_1"/>
<dbReference type="GO" id="GO:0005634">
    <property type="term" value="C:nucleus"/>
    <property type="evidence" value="ECO:0000318"/>
    <property type="project" value="GO_Central"/>
</dbReference>
<evidence type="ECO:0000313" key="8">
    <source>
        <dbReference type="EnsemblProtists" id="Phyra82213"/>
    </source>
</evidence>
<evidence type="ECO:0000256" key="1">
    <source>
        <dbReference type="ARBA" id="ARBA00005862"/>
    </source>
</evidence>
<keyword evidence="3 4" id="KW-0274">FAD</keyword>
<dbReference type="PANTHER" id="PTHR11455:SF9">
    <property type="entry name" value="CRYPTOCHROME CIRCADIAN CLOCK 5 ISOFORM X1"/>
    <property type="match status" value="1"/>
</dbReference>
<dbReference type="InterPro" id="IPR014729">
    <property type="entry name" value="Rossmann-like_a/b/a_fold"/>
</dbReference>
<comment type="similarity">
    <text evidence="1">Belongs to the DNA photolyase class-1 family.</text>
</comment>
<dbReference type="AlphaFoldDB" id="H3GXA7"/>
<dbReference type="eggNOG" id="KOG0133">
    <property type="taxonomic scope" value="Eukaryota"/>
</dbReference>
<dbReference type="RefSeq" id="XP_067739457.1">
    <property type="nucleotide sequence ID" value="XM_067883180.1"/>
</dbReference>
<dbReference type="Gene3D" id="3.40.50.620">
    <property type="entry name" value="HUPs"/>
    <property type="match status" value="1"/>
</dbReference>
<dbReference type="InterPro" id="IPR002081">
    <property type="entry name" value="Cryptochrome/DNA_photolyase_1"/>
</dbReference>
<dbReference type="Proteomes" id="UP000005238">
    <property type="component" value="Unassembled WGS sequence"/>
</dbReference>
<dbReference type="InterPro" id="IPR006050">
    <property type="entry name" value="DNA_photolyase_N"/>
</dbReference>
<feature type="binding site" evidence="4">
    <location>
        <begin position="417"/>
        <end position="424"/>
    </location>
    <ligand>
        <name>FAD</name>
        <dbReference type="ChEBI" id="CHEBI:57692"/>
    </ligand>
</feature>
<accession>H3GXA7</accession>
<dbReference type="GeneID" id="94218957"/>
<feature type="binding site" evidence="4">
    <location>
        <begin position="375"/>
        <end position="379"/>
    </location>
    <ligand>
        <name>FAD</name>
        <dbReference type="ChEBI" id="CHEBI:57692"/>
    </ligand>
</feature>
<keyword evidence="9" id="KW-1185">Reference proteome</keyword>
<reference evidence="9" key="1">
    <citation type="journal article" date="2006" name="Science">
        <title>Phytophthora genome sequences uncover evolutionary origins and mechanisms of pathogenesis.</title>
        <authorList>
            <person name="Tyler B.M."/>
            <person name="Tripathy S."/>
            <person name="Zhang X."/>
            <person name="Dehal P."/>
            <person name="Jiang R.H."/>
            <person name="Aerts A."/>
            <person name="Arredondo F.D."/>
            <person name="Baxter L."/>
            <person name="Bensasson D."/>
            <person name="Beynon J.L."/>
            <person name="Chapman J."/>
            <person name="Damasceno C.M."/>
            <person name="Dorrance A.E."/>
            <person name="Dou D."/>
            <person name="Dickerman A.W."/>
            <person name="Dubchak I.L."/>
            <person name="Garbelotto M."/>
            <person name="Gijzen M."/>
            <person name="Gordon S.G."/>
            <person name="Govers F."/>
            <person name="Grunwald N.J."/>
            <person name="Huang W."/>
            <person name="Ivors K.L."/>
            <person name="Jones R.W."/>
            <person name="Kamoun S."/>
            <person name="Krampis K."/>
            <person name="Lamour K.H."/>
            <person name="Lee M.K."/>
            <person name="McDonald W.H."/>
            <person name="Medina M."/>
            <person name="Meijer H.J."/>
            <person name="Nordberg E.K."/>
            <person name="Maclean D.J."/>
            <person name="Ospina-Giraldo M.D."/>
            <person name="Morris P.F."/>
            <person name="Phuntumart V."/>
            <person name="Putnam N.H."/>
            <person name="Rash S."/>
            <person name="Rose J.K."/>
            <person name="Sakihama Y."/>
            <person name="Salamov A.A."/>
            <person name="Savidor A."/>
            <person name="Scheuring C.F."/>
            <person name="Smith B.M."/>
            <person name="Sobral B.W."/>
            <person name="Terry A."/>
            <person name="Torto-Alalibo T.A."/>
            <person name="Win J."/>
            <person name="Xu Z."/>
            <person name="Zhang H."/>
            <person name="Grigoriev I.V."/>
            <person name="Rokhsar D.S."/>
            <person name="Boore J.L."/>
        </authorList>
    </citation>
    <scope>NUCLEOTIDE SEQUENCE [LARGE SCALE GENOMIC DNA]</scope>
    <source>
        <strain evidence="9">Pr102</strain>
    </source>
</reference>
<evidence type="ECO:0000256" key="2">
    <source>
        <dbReference type="ARBA" id="ARBA00022630"/>
    </source>
</evidence>
<name>H3GXA7_PHYRM</name>
<evidence type="ECO:0000256" key="3">
    <source>
        <dbReference type="ARBA" id="ARBA00022827"/>
    </source>
</evidence>
<dbReference type="EMBL" id="DS566066">
    <property type="status" value="NOT_ANNOTATED_CDS"/>
    <property type="molecule type" value="Genomic_DNA"/>
</dbReference>
<dbReference type="OrthoDB" id="435881at2759"/>
<dbReference type="SUPFAM" id="SSF52425">
    <property type="entry name" value="Cryptochrome/photolyase, N-terminal domain"/>
    <property type="match status" value="1"/>
</dbReference>
<sequence length="704" mass="78977">MTRKRQRSHDLKDGPSPNPLQPSVGLNELHVEQQDQLLEATAPDQEVADSDWLQLVADDGNSNVVRSISTPLSSADGETKADVVVDQGAAPSRRAIVWFRRNLRLHDNLALDAAIHSQQQTLKAGEGEMALLPIYIVHQPVKQRCGPVRFQFLLEAVQDLADSIDKLQGRLLVLRGDAEEVLREILPAWGITDLFFEAGVMPYAVARDERVRAIAAALDVTVATFCGETLYDPHEIIRRNNGEPPTDYEQLLKITDDMQPPGHPIPAPEQLTNAARFTIEQLFAMLEQFCHHNPRLANSIAGIETSTCTTKASPELFVVPPLTAFGLTPPETHIFLYGGESEARRLLNAFSQDQQRVGLFEKPRTSPVTIDAPSTTSLSPYLVFGCLSAREFFHCIMVIQIQFPQRPGPTQVTLEGQLMWREFFYCYACGTPNFDSQERNPGCKQIKWRLRPENHEPCPEDGCERVSATDDADEKLAMRQLQCWKDGCTGFPWIDAVMRQINQEGWTHHAGRHAVACFLTRGVLYISWLQGAMYFQEKLVDMDWALIVGNWLWVSASCFYSDYRRVASPSTFPQRWDKEGRFIRKYIPALRNMPDKFVFEPWKAPLTVQRNAGCLMGKDYPFPIVDGKHAVKRCITGMSHAYSDTESTNSETNTRANTDDPSSDESSPWSAGDMCYSYHTAVTNSEEVQAPQASSAPASSVERA</sequence>
<dbReference type="VEuPathDB" id="FungiDB:KRP22_12969"/>
<dbReference type="Gene3D" id="1.10.579.10">
    <property type="entry name" value="DNA Cyclobutane Dipyrimidine Photolyase, subunit A, domain 3"/>
    <property type="match status" value="1"/>
</dbReference>
<dbReference type="GO" id="GO:0032922">
    <property type="term" value="P:circadian regulation of gene expression"/>
    <property type="evidence" value="ECO:0000318"/>
    <property type="project" value="GO_Central"/>
</dbReference>
<dbReference type="Gene3D" id="1.25.40.80">
    <property type="match status" value="1"/>
</dbReference>
<feature type="site" description="Electron transfer via tryptophanyl radical" evidence="5">
    <location>
        <position position="448"/>
    </location>
</feature>
<dbReference type="InParanoid" id="H3GXA7"/>
<dbReference type="InterPro" id="IPR036155">
    <property type="entry name" value="Crypto/Photolyase_N_sf"/>
</dbReference>
<dbReference type="VEuPathDB" id="FungiDB:KRP23_12549"/>
<reference evidence="8" key="2">
    <citation type="submission" date="2015-06" db="UniProtKB">
        <authorList>
            <consortium name="EnsemblProtists"/>
        </authorList>
    </citation>
    <scope>IDENTIFICATION</scope>
    <source>
        <strain evidence="8">Pr102</strain>
    </source>
</reference>
<evidence type="ECO:0000256" key="5">
    <source>
        <dbReference type="PIRSR" id="PIRSR602081-2"/>
    </source>
</evidence>
<feature type="domain" description="Photolyase/cryptochrome alpha/beta" evidence="7">
    <location>
        <begin position="93"/>
        <end position="230"/>
    </location>
</feature>
<evidence type="ECO:0000256" key="4">
    <source>
        <dbReference type="PIRSR" id="PIRSR602081-1"/>
    </source>
</evidence>
<comment type="cofactor">
    <cofactor evidence="4">
        <name>FAD</name>
        <dbReference type="ChEBI" id="CHEBI:57692"/>
    </cofactor>
    <text evidence="4">Binds 1 FAD per subunit.</text>
</comment>
<feature type="site" description="Electron transfer via tryptophanyl radical" evidence="5">
    <location>
        <position position="551"/>
    </location>
</feature>
<protein>
    <recommendedName>
        <fullName evidence="7">Photolyase/cryptochrome alpha/beta domain-containing protein</fullName>
    </recommendedName>
</protein>
<dbReference type="PROSITE" id="PS51645">
    <property type="entry name" value="PHR_CRY_ALPHA_BETA"/>
    <property type="match status" value="1"/>
</dbReference>
<dbReference type="GO" id="GO:0005737">
    <property type="term" value="C:cytoplasm"/>
    <property type="evidence" value="ECO:0000318"/>
    <property type="project" value="GO_Central"/>
</dbReference>
<dbReference type="Pfam" id="PF03441">
    <property type="entry name" value="FAD_binding_7"/>
    <property type="match status" value="1"/>
</dbReference>
<dbReference type="GO" id="GO:0003677">
    <property type="term" value="F:DNA binding"/>
    <property type="evidence" value="ECO:0000318"/>
    <property type="project" value="GO_Central"/>
</dbReference>
<feature type="region of interest" description="Disordered" evidence="6">
    <location>
        <begin position="1"/>
        <end position="24"/>
    </location>
</feature>
<dbReference type="Pfam" id="PF00875">
    <property type="entry name" value="DNA_photolyase"/>
    <property type="match status" value="1"/>
</dbReference>
<dbReference type="GO" id="GO:0071949">
    <property type="term" value="F:FAD binding"/>
    <property type="evidence" value="ECO:0000318"/>
    <property type="project" value="GO_Central"/>
</dbReference>
<dbReference type="OMA" id="EFFYRIM"/>
<dbReference type="EnsemblProtists" id="Phyra82213">
    <property type="protein sequence ID" value="Phyra82213"/>
    <property type="gene ID" value="Phyra82213"/>
</dbReference>
<dbReference type="PANTHER" id="PTHR11455">
    <property type="entry name" value="CRYPTOCHROME"/>
    <property type="match status" value="1"/>
</dbReference>
<feature type="binding site" evidence="4">
    <location>
        <begin position="541"/>
        <end position="543"/>
    </location>
    <ligand>
        <name>FAD</name>
        <dbReference type="ChEBI" id="CHEBI:57692"/>
    </ligand>
</feature>
<feature type="site" description="Electron transfer via tryptophanyl radical" evidence="5">
    <location>
        <position position="528"/>
    </location>
</feature>
<dbReference type="SUPFAM" id="SSF48173">
    <property type="entry name" value="Cryptochrome/photolyase FAD-binding domain"/>
    <property type="match status" value="1"/>
</dbReference>
<dbReference type="InterPro" id="IPR005101">
    <property type="entry name" value="Cryptochr/Photolyase_FAD-bd"/>
</dbReference>